<keyword evidence="4 9" id="KW-0863">Zinc-finger</keyword>
<evidence type="ECO:0000259" key="12">
    <source>
        <dbReference type="PROSITE" id="PS51192"/>
    </source>
</evidence>
<dbReference type="InterPro" id="IPR013083">
    <property type="entry name" value="Znf_RING/FYVE/PHD"/>
</dbReference>
<dbReference type="SUPFAM" id="SSF57850">
    <property type="entry name" value="RING/U-box"/>
    <property type="match status" value="1"/>
</dbReference>
<dbReference type="Gene3D" id="3.40.50.300">
    <property type="entry name" value="P-loop containing nucleotide triphosphate hydrolases"/>
    <property type="match status" value="1"/>
</dbReference>
<dbReference type="GO" id="GO:0005634">
    <property type="term" value="C:nucleus"/>
    <property type="evidence" value="ECO:0007669"/>
    <property type="project" value="TreeGrafter"/>
</dbReference>
<evidence type="ECO:0000256" key="5">
    <source>
        <dbReference type="ARBA" id="ARBA00022801"/>
    </source>
</evidence>
<dbReference type="InterPro" id="IPR027417">
    <property type="entry name" value="P-loop_NTPase"/>
</dbReference>
<evidence type="ECO:0000313" key="13">
    <source>
        <dbReference type="EMBL" id="TPX53619.1"/>
    </source>
</evidence>
<dbReference type="OrthoDB" id="6270329at2759"/>
<dbReference type="EMBL" id="QEAP01000941">
    <property type="protein sequence ID" value="TPX53619.1"/>
    <property type="molecule type" value="Genomic_DNA"/>
</dbReference>
<dbReference type="Pfam" id="PF00176">
    <property type="entry name" value="SNF2-rel_dom"/>
    <property type="match status" value="1"/>
</dbReference>
<dbReference type="PANTHER" id="PTHR45626">
    <property type="entry name" value="TRANSCRIPTION TERMINATION FACTOR 2-RELATED"/>
    <property type="match status" value="1"/>
</dbReference>
<dbReference type="STRING" id="246404.A0A507DPH0"/>
<keyword evidence="5" id="KW-0378">Hydrolase</keyword>
<accession>A0A507DPH0</accession>
<dbReference type="GO" id="GO:0006281">
    <property type="term" value="P:DNA repair"/>
    <property type="evidence" value="ECO:0007669"/>
    <property type="project" value="TreeGrafter"/>
</dbReference>
<dbReference type="SUPFAM" id="SSF52540">
    <property type="entry name" value="P-loop containing nucleoside triphosphate hydrolases"/>
    <property type="match status" value="2"/>
</dbReference>
<comment type="caution">
    <text evidence="13">The sequence shown here is derived from an EMBL/GenBank/DDBJ whole genome shotgun (WGS) entry which is preliminary data.</text>
</comment>
<dbReference type="PROSITE" id="PS00518">
    <property type="entry name" value="ZF_RING_1"/>
    <property type="match status" value="1"/>
</dbReference>
<evidence type="ECO:0000256" key="8">
    <source>
        <dbReference type="ARBA" id="ARBA00022840"/>
    </source>
</evidence>
<feature type="region of interest" description="Disordered" evidence="10">
    <location>
        <begin position="31"/>
        <end position="52"/>
    </location>
</feature>
<evidence type="ECO:0000313" key="14">
    <source>
        <dbReference type="Proteomes" id="UP000320333"/>
    </source>
</evidence>
<dbReference type="Pfam" id="PF13920">
    <property type="entry name" value="zf-C3HC4_3"/>
    <property type="match status" value="1"/>
</dbReference>
<evidence type="ECO:0000256" key="7">
    <source>
        <dbReference type="ARBA" id="ARBA00022833"/>
    </source>
</evidence>
<dbReference type="SMART" id="SM00184">
    <property type="entry name" value="RING"/>
    <property type="match status" value="1"/>
</dbReference>
<organism evidence="13 14">
    <name type="scientific">Chytriomyces confervae</name>
    <dbReference type="NCBI Taxonomy" id="246404"/>
    <lineage>
        <taxon>Eukaryota</taxon>
        <taxon>Fungi</taxon>
        <taxon>Fungi incertae sedis</taxon>
        <taxon>Chytridiomycota</taxon>
        <taxon>Chytridiomycota incertae sedis</taxon>
        <taxon>Chytridiomycetes</taxon>
        <taxon>Chytridiales</taxon>
        <taxon>Chytriomycetaceae</taxon>
        <taxon>Chytriomyces</taxon>
    </lineage>
</organism>
<sequence>MGAGAVSDAGPSTVPLKRTLSRSATFEVNEDEDLAEYENEQQKKKKQKAKPKPAAKVEKEQILLGTMCTSDFYIRRYEFEEYERAGNKGDYVRVSVRQLVSGFALVGYEKGHKRAINFNPASAAFKQMGCKAAVNVNGTEFWLKRTFVNQNGNYRANLELQVRWKDNDQDALKTPEALQDTFVARYWANGGMPFLIVNHNVVWSHNAEGGVDCTLESLKVPATFDIAPCVGPDKPFALELYDYQLRTLAWMQGIEDGEAALFYASSIIPLGEEYDDMFVDLRGRQFLKADAEMLKTQYVRSGIIADKPGVGKTITTLALCHTRPFDSPDYLYTMKAGLFRSKATALFVPNNIADQWEQEIRKCLGDTVSVIQIKGKAAYMKTSLEDILKCDYLIVSYQFLINPAYKGCKDHGRHVGNFGANLNLDTSVEDCKKFVKGRKGDFSFTWVHFHRVVCDEFHEVLSKTAAIKTQIRSMQAESLWGLTGTPCFDSTETVCKFADFLNIDATNTWITPEEESFRFIQNRVRRNEPDVTFPAPEYETFKCQQTPMERAFYQSSLNLSVSNLLKLCNHYQIGNHAAGLGAFEAMSIEKVTELVQKTRKTEIEALKRQIEKTLAELAQVDADLALFYKSGSKTLDADKHSAKEKTIKAKIKACNQLLEASEGNLMTLQGQYNFFENFVSTYLSKGGQKIECNICLDDDIQGDIGIVPCGHSFCHSCAEEAFKMQGKCPSCRQPIQAGEIMRVQPPAPDVAPDNDANGEQDGEGADGGEKLDPDMFGSKIREMVKYIRQETAKSDEHRFIVFIQFSDLADLVSAALNTYGVLTARVKRGWRERENALKLFRAGLSKPIPAKTADIGAADGEKLVDVNDVVKAPEDVSDPKGKGKRVATEAFDEDEAPNKAAKTESSKGKKPVKVLMLSARDSVSGLNLTEASHCIILHPFYSHNDEHAIASEKQGVARVLRKGQEKTVKIVRFYVENTVEQGIHETRMRGHEAEE</sequence>
<evidence type="ECO:0000256" key="9">
    <source>
        <dbReference type="PROSITE-ProRule" id="PRU00175"/>
    </source>
</evidence>
<keyword evidence="8" id="KW-0067">ATP-binding</keyword>
<keyword evidence="6" id="KW-0347">Helicase</keyword>
<evidence type="ECO:0000259" key="11">
    <source>
        <dbReference type="PROSITE" id="PS50089"/>
    </source>
</evidence>
<feature type="compositionally biased region" description="Acidic residues" evidence="10">
    <location>
        <begin position="756"/>
        <end position="766"/>
    </location>
</feature>
<dbReference type="InterPro" id="IPR001841">
    <property type="entry name" value="Znf_RING"/>
</dbReference>
<keyword evidence="3" id="KW-0547">Nucleotide-binding</keyword>
<comment type="similarity">
    <text evidence="1">Belongs to the SNF2/RAD54 helicase family.</text>
</comment>
<feature type="domain" description="Helicase ATP-binding" evidence="12">
    <location>
        <begin position="293"/>
        <end position="504"/>
    </location>
</feature>
<keyword evidence="7" id="KW-0862">Zinc</keyword>
<dbReference type="GO" id="GO:0008094">
    <property type="term" value="F:ATP-dependent activity, acting on DNA"/>
    <property type="evidence" value="ECO:0007669"/>
    <property type="project" value="TreeGrafter"/>
</dbReference>
<dbReference type="GO" id="GO:0004386">
    <property type="term" value="F:helicase activity"/>
    <property type="evidence" value="ECO:0007669"/>
    <property type="project" value="UniProtKB-KW"/>
</dbReference>
<feature type="region of interest" description="Disordered" evidence="10">
    <location>
        <begin position="744"/>
        <end position="773"/>
    </location>
</feature>
<evidence type="ECO:0000256" key="10">
    <source>
        <dbReference type="SAM" id="MobiDB-lite"/>
    </source>
</evidence>
<feature type="region of interest" description="Disordered" evidence="10">
    <location>
        <begin position="874"/>
        <end position="909"/>
    </location>
</feature>
<reference evidence="13 14" key="1">
    <citation type="journal article" date="2019" name="Sci. Rep.">
        <title>Comparative genomics of chytrid fungi reveal insights into the obligate biotrophic and pathogenic lifestyle of Synchytrium endobioticum.</title>
        <authorList>
            <person name="van de Vossenberg B.T.L.H."/>
            <person name="Warris S."/>
            <person name="Nguyen H.D.T."/>
            <person name="van Gent-Pelzer M.P.E."/>
            <person name="Joly D.L."/>
            <person name="van de Geest H.C."/>
            <person name="Bonants P.J.M."/>
            <person name="Smith D.S."/>
            <person name="Levesque C.A."/>
            <person name="van der Lee T.A.J."/>
        </authorList>
    </citation>
    <scope>NUCLEOTIDE SEQUENCE [LARGE SCALE GENOMIC DNA]</scope>
    <source>
        <strain evidence="13 14">CBS 675.73</strain>
    </source>
</reference>
<dbReference type="SMART" id="SM00487">
    <property type="entry name" value="DEXDc"/>
    <property type="match status" value="1"/>
</dbReference>
<dbReference type="AlphaFoldDB" id="A0A507DPH0"/>
<evidence type="ECO:0008006" key="15">
    <source>
        <dbReference type="Google" id="ProtNLM"/>
    </source>
</evidence>
<keyword evidence="14" id="KW-1185">Reference proteome</keyword>
<dbReference type="InterPro" id="IPR017907">
    <property type="entry name" value="Znf_RING_CS"/>
</dbReference>
<evidence type="ECO:0000256" key="6">
    <source>
        <dbReference type="ARBA" id="ARBA00022806"/>
    </source>
</evidence>
<dbReference type="Gene3D" id="3.40.50.10810">
    <property type="entry name" value="Tandem AAA-ATPase domain"/>
    <property type="match status" value="1"/>
</dbReference>
<feature type="compositionally biased region" description="Basic residues" evidence="10">
    <location>
        <begin position="43"/>
        <end position="52"/>
    </location>
</feature>
<dbReference type="InterPro" id="IPR050628">
    <property type="entry name" value="SNF2_RAD54_helicase_TF"/>
</dbReference>
<name>A0A507DPH0_9FUNG</name>
<dbReference type="GO" id="GO:0008270">
    <property type="term" value="F:zinc ion binding"/>
    <property type="evidence" value="ECO:0007669"/>
    <property type="project" value="UniProtKB-KW"/>
</dbReference>
<gene>
    <name evidence="13" type="ORF">CcCBS67573_g09681</name>
</gene>
<evidence type="ECO:0000256" key="2">
    <source>
        <dbReference type="ARBA" id="ARBA00022723"/>
    </source>
</evidence>
<evidence type="ECO:0000256" key="4">
    <source>
        <dbReference type="ARBA" id="ARBA00022771"/>
    </source>
</evidence>
<evidence type="ECO:0000256" key="1">
    <source>
        <dbReference type="ARBA" id="ARBA00007025"/>
    </source>
</evidence>
<keyword evidence="2" id="KW-0479">Metal-binding</keyword>
<dbReference type="GO" id="GO:0016787">
    <property type="term" value="F:hydrolase activity"/>
    <property type="evidence" value="ECO:0007669"/>
    <property type="project" value="UniProtKB-KW"/>
</dbReference>
<dbReference type="PROSITE" id="PS50089">
    <property type="entry name" value="ZF_RING_2"/>
    <property type="match status" value="1"/>
</dbReference>
<dbReference type="PROSITE" id="PS51192">
    <property type="entry name" value="HELICASE_ATP_BIND_1"/>
    <property type="match status" value="1"/>
</dbReference>
<dbReference type="InterPro" id="IPR038718">
    <property type="entry name" value="SNF2-like_sf"/>
</dbReference>
<dbReference type="PANTHER" id="PTHR45626:SF26">
    <property type="entry name" value="FAMILY HELICASE, PUTATIVE (AFU_ORTHOLOGUE AFUA_2G09120)-RELATED"/>
    <property type="match status" value="1"/>
</dbReference>
<protein>
    <recommendedName>
        <fullName evidence="15">RING-type domain-containing protein</fullName>
    </recommendedName>
</protein>
<proteinExistence type="inferred from homology"/>
<dbReference type="InterPro" id="IPR014001">
    <property type="entry name" value="Helicase_ATP-bd"/>
</dbReference>
<dbReference type="Proteomes" id="UP000320333">
    <property type="component" value="Unassembled WGS sequence"/>
</dbReference>
<dbReference type="InterPro" id="IPR000330">
    <property type="entry name" value="SNF2_N"/>
</dbReference>
<feature type="domain" description="RING-type" evidence="11">
    <location>
        <begin position="692"/>
        <end position="732"/>
    </location>
</feature>
<dbReference type="Gene3D" id="3.30.40.10">
    <property type="entry name" value="Zinc/RING finger domain, C3HC4 (zinc finger)"/>
    <property type="match status" value="1"/>
</dbReference>
<dbReference type="GO" id="GO:0005524">
    <property type="term" value="F:ATP binding"/>
    <property type="evidence" value="ECO:0007669"/>
    <property type="project" value="UniProtKB-KW"/>
</dbReference>
<evidence type="ECO:0000256" key="3">
    <source>
        <dbReference type="ARBA" id="ARBA00022741"/>
    </source>
</evidence>